<name>A0A7K0KGK8_9BACT</name>
<feature type="signal peptide" evidence="1">
    <location>
        <begin position="1"/>
        <end position="21"/>
    </location>
</feature>
<comment type="caution">
    <text evidence="2">The sequence shown here is derived from an EMBL/GenBank/DDBJ whole genome shotgun (WGS) entry which is preliminary data.</text>
</comment>
<sequence>MRRKLYTIITLCTLLVLTACSGDSIGSTDEAGAEAVVDIRLSARAQTTDAQSSRAADANAVAGEWMKSYVIIIAQGNDIKRILTKDNLGDVEQADYPAVHLEPGAYTFYSFANISLADLGLTDDATKLPDGFDTKTFAVSGNQTAIDKFTDGIPMSNKQTITVEKKATEVDLEVVRMVAKMQLNLTNVTGSDIKVTKVQLSDITVNGTSTAHNLYLLPTDKVEGVSCTPHLASTATRSTYIYDVPEQQQTVKSGKGTTSLTFYLNESQAHDPSQFELTLTTQGADGTTAKKRYAILNWTEIARNDYRVIPITLDDYKLTFDVKYFTAIGVLPPTVTDDGETLDLDFSYYGDIHLVPKIKKWSDDSNVTADVKPSYGDTPWTLVTGTNPDGFFATAPYWNSTNNWVEASLGFTEGTSAVYRLQCTINKTDGTTETFTRNVRFKMTPMSFGAKAATRAADRTNWHWITFSVPSSMNK</sequence>
<organism evidence="2 3">
    <name type="scientific">Hallella mizrahii</name>
    <dbReference type="NCBI Taxonomy" id="2606637"/>
    <lineage>
        <taxon>Bacteria</taxon>
        <taxon>Pseudomonadati</taxon>
        <taxon>Bacteroidota</taxon>
        <taxon>Bacteroidia</taxon>
        <taxon>Bacteroidales</taxon>
        <taxon>Prevotellaceae</taxon>
        <taxon>Hallella</taxon>
    </lineage>
</organism>
<gene>
    <name evidence="2" type="ORF">FYJ73_10360</name>
</gene>
<keyword evidence="3" id="KW-1185">Reference proteome</keyword>
<feature type="chain" id="PRO_5029612048" evidence="1">
    <location>
        <begin position="22"/>
        <end position="475"/>
    </location>
</feature>
<protein>
    <submittedName>
        <fullName evidence="2">DUF4906 domain-containing protein</fullName>
    </submittedName>
</protein>
<dbReference type="AlphaFoldDB" id="A0A7K0KGK8"/>
<dbReference type="Proteomes" id="UP000438914">
    <property type="component" value="Unassembled WGS sequence"/>
</dbReference>
<accession>A0A7K0KGK8</accession>
<dbReference type="PROSITE" id="PS51257">
    <property type="entry name" value="PROKAR_LIPOPROTEIN"/>
    <property type="match status" value="1"/>
</dbReference>
<dbReference type="RefSeq" id="WP_154534642.1">
    <property type="nucleotide sequence ID" value="NZ_VUNG01000027.1"/>
</dbReference>
<proteinExistence type="predicted"/>
<keyword evidence="1" id="KW-0732">Signal</keyword>
<evidence type="ECO:0000256" key="1">
    <source>
        <dbReference type="SAM" id="SignalP"/>
    </source>
</evidence>
<reference evidence="2 3" key="1">
    <citation type="submission" date="2019-08" db="EMBL/GenBank/DDBJ databases">
        <title>In-depth cultivation of the pig gut microbiome towards novel bacterial diversity and tailored functional studies.</title>
        <authorList>
            <person name="Wylensek D."/>
            <person name="Hitch T.C.A."/>
            <person name="Clavel T."/>
        </authorList>
    </citation>
    <scope>NUCLEOTIDE SEQUENCE [LARGE SCALE GENOMIC DNA]</scope>
    <source>
        <strain evidence="2 3">LKV-178-WT-2A</strain>
    </source>
</reference>
<evidence type="ECO:0000313" key="2">
    <source>
        <dbReference type="EMBL" id="MST85057.1"/>
    </source>
</evidence>
<dbReference type="EMBL" id="VUNG01000027">
    <property type="protein sequence ID" value="MST85057.1"/>
    <property type="molecule type" value="Genomic_DNA"/>
</dbReference>
<evidence type="ECO:0000313" key="3">
    <source>
        <dbReference type="Proteomes" id="UP000438914"/>
    </source>
</evidence>